<accession>A0A2A6FC46</accession>
<organism evidence="5 6">
    <name type="scientific">Mesorhizobium sanjuanii</name>
    <dbReference type="NCBI Taxonomy" id="2037900"/>
    <lineage>
        <taxon>Bacteria</taxon>
        <taxon>Pseudomonadati</taxon>
        <taxon>Pseudomonadota</taxon>
        <taxon>Alphaproteobacteria</taxon>
        <taxon>Hyphomicrobiales</taxon>
        <taxon>Phyllobacteriaceae</taxon>
        <taxon>Mesorhizobium</taxon>
    </lineage>
</organism>
<proteinExistence type="inferred from homology"/>
<reference evidence="5 6" key="1">
    <citation type="submission" date="2017-09" db="EMBL/GenBank/DDBJ databases">
        <title>Mesorhizobum sanjuanii sp. nov. isolated from nodules of Lotus tenuis in saline-alkaline lowlands of Flooding Pampa.</title>
        <authorList>
            <person name="Sannazzaro A.I."/>
            <person name="Torres Tejerizo G.A."/>
            <person name="Fontana F."/>
            <person name="Cumpa Velazquez L.M."/>
            <person name="Hansen L."/>
            <person name="Pistorio M."/>
            <person name="Estrella M.J."/>
        </authorList>
    </citation>
    <scope>NUCLEOTIDE SEQUENCE [LARGE SCALE GENOMIC DNA]</scope>
    <source>
        <strain evidence="5 6">BSA136</strain>
    </source>
</reference>
<dbReference type="InterPro" id="IPR001451">
    <property type="entry name" value="Hexapep"/>
</dbReference>
<dbReference type="AlphaFoldDB" id="A0A2A6FC46"/>
<dbReference type="PANTHER" id="PTHR43300:SF11">
    <property type="entry name" value="ACETYLTRANSFERASE RV3034C-RELATED"/>
    <property type="match status" value="1"/>
</dbReference>
<dbReference type="Pfam" id="PF00132">
    <property type="entry name" value="Hexapep"/>
    <property type="match status" value="1"/>
</dbReference>
<evidence type="ECO:0000313" key="5">
    <source>
        <dbReference type="EMBL" id="PDQ19008.1"/>
    </source>
</evidence>
<dbReference type="PANTHER" id="PTHR43300">
    <property type="entry name" value="ACETYLTRANSFERASE"/>
    <property type="match status" value="1"/>
</dbReference>
<dbReference type="Gene3D" id="2.160.10.10">
    <property type="entry name" value="Hexapeptide repeat proteins"/>
    <property type="match status" value="1"/>
</dbReference>
<evidence type="ECO:0000256" key="2">
    <source>
        <dbReference type="ARBA" id="ARBA00022679"/>
    </source>
</evidence>
<keyword evidence="6" id="KW-1185">Reference proteome</keyword>
<gene>
    <name evidence="5" type="ORF">CN311_21815</name>
</gene>
<comment type="similarity">
    <text evidence="1">Belongs to the transferase hexapeptide repeat family.</text>
</comment>
<evidence type="ECO:0000256" key="4">
    <source>
        <dbReference type="ARBA" id="ARBA00023315"/>
    </source>
</evidence>
<dbReference type="CDD" id="cd03349">
    <property type="entry name" value="LbH_XAT"/>
    <property type="match status" value="1"/>
</dbReference>
<dbReference type="InterPro" id="IPR011004">
    <property type="entry name" value="Trimer_LpxA-like_sf"/>
</dbReference>
<dbReference type="Proteomes" id="UP000219182">
    <property type="component" value="Unassembled WGS sequence"/>
</dbReference>
<protein>
    <submittedName>
        <fullName evidence="5">Chloramphenicol acetyltransferase</fullName>
    </submittedName>
</protein>
<keyword evidence="4" id="KW-0012">Acyltransferase</keyword>
<dbReference type="SUPFAM" id="SSF51161">
    <property type="entry name" value="Trimeric LpxA-like enzymes"/>
    <property type="match status" value="1"/>
</dbReference>
<name>A0A2A6FC46_9HYPH</name>
<dbReference type="EMBL" id="NWQG01000156">
    <property type="protein sequence ID" value="PDQ19008.1"/>
    <property type="molecule type" value="Genomic_DNA"/>
</dbReference>
<evidence type="ECO:0000313" key="6">
    <source>
        <dbReference type="Proteomes" id="UP000219182"/>
    </source>
</evidence>
<dbReference type="InterPro" id="IPR050179">
    <property type="entry name" value="Trans_hexapeptide_repeat"/>
</dbReference>
<dbReference type="InterPro" id="IPR018357">
    <property type="entry name" value="Hexapep_transf_CS"/>
</dbReference>
<dbReference type="RefSeq" id="WP_097575773.1">
    <property type="nucleotide sequence ID" value="NZ_NWQG01000156.1"/>
</dbReference>
<evidence type="ECO:0000256" key="3">
    <source>
        <dbReference type="ARBA" id="ARBA00022737"/>
    </source>
</evidence>
<dbReference type="GO" id="GO:0016746">
    <property type="term" value="F:acyltransferase activity"/>
    <property type="evidence" value="ECO:0007669"/>
    <property type="project" value="UniProtKB-KW"/>
</dbReference>
<keyword evidence="2 5" id="KW-0808">Transferase</keyword>
<comment type="caution">
    <text evidence="5">The sequence shown here is derived from an EMBL/GenBank/DDBJ whole genome shotgun (WGS) entry which is preliminary data.</text>
</comment>
<keyword evidence="3" id="KW-0677">Repeat</keyword>
<dbReference type="PROSITE" id="PS00101">
    <property type="entry name" value="HEXAPEP_TRANSFERASES"/>
    <property type="match status" value="1"/>
</dbReference>
<sequence>MALKKLRIWLGLKQHPDAIPRHAKIGRESYGVNGRTFLNCTAESPVEIGAFCSIGPGVLFICQASHPTSTASTFPLQSRIFRQKRNLEYLVSKGPIVIGNDVWIGARTIVVSGVTIGHGAIVAAGSVVTKDVAPYTLVGGNPAKTIRRRFSDDTISTLLEIQWWNWPVDRLKAERSAFDLTADEFAQRYRLS</sequence>
<evidence type="ECO:0000256" key="1">
    <source>
        <dbReference type="ARBA" id="ARBA00007274"/>
    </source>
</evidence>